<accession>A0AC34FEH6</accession>
<dbReference type="Proteomes" id="UP000887579">
    <property type="component" value="Unplaced"/>
</dbReference>
<evidence type="ECO:0000313" key="2">
    <source>
        <dbReference type="WBParaSite" id="ES5_v2.g15534.t1"/>
    </source>
</evidence>
<protein>
    <submittedName>
        <fullName evidence="2">Uncharacterized protein</fullName>
    </submittedName>
</protein>
<proteinExistence type="predicted"/>
<name>A0AC34FEH6_9BILA</name>
<sequence>MDFKESQDVFDVTGRGEDDEESIMEGIRESLTRLSAKNRHRIAKDIIEAESEDEMEEVEESEDEEEEMEEDEVKEASQGFSEMGLVTPATRGRESFAAQEDETPTKRPRSSTARRTFSSQNSQAMKAAYFDKSVTDEMKEASVRLIKLLEEADADESGDSKVAQIGSQ</sequence>
<dbReference type="WBParaSite" id="ES5_v2.g15534.t1">
    <property type="protein sequence ID" value="ES5_v2.g15534.t1"/>
    <property type="gene ID" value="ES5_v2.g15534"/>
</dbReference>
<reference evidence="2" key="1">
    <citation type="submission" date="2022-11" db="UniProtKB">
        <authorList>
            <consortium name="WormBaseParasite"/>
        </authorList>
    </citation>
    <scope>IDENTIFICATION</scope>
</reference>
<evidence type="ECO:0000313" key="1">
    <source>
        <dbReference type="Proteomes" id="UP000887579"/>
    </source>
</evidence>
<organism evidence="1 2">
    <name type="scientific">Panagrolaimus sp. ES5</name>
    <dbReference type="NCBI Taxonomy" id="591445"/>
    <lineage>
        <taxon>Eukaryota</taxon>
        <taxon>Metazoa</taxon>
        <taxon>Ecdysozoa</taxon>
        <taxon>Nematoda</taxon>
        <taxon>Chromadorea</taxon>
        <taxon>Rhabditida</taxon>
        <taxon>Tylenchina</taxon>
        <taxon>Panagrolaimomorpha</taxon>
        <taxon>Panagrolaimoidea</taxon>
        <taxon>Panagrolaimidae</taxon>
        <taxon>Panagrolaimus</taxon>
    </lineage>
</organism>